<dbReference type="SUPFAM" id="SSF56574">
    <property type="entry name" value="Serpins"/>
    <property type="match status" value="1"/>
</dbReference>
<dbReference type="Gene3D" id="2.30.39.10">
    <property type="entry name" value="Alpha-1-antitrypsin, domain 1"/>
    <property type="match status" value="1"/>
</dbReference>
<dbReference type="EMBL" id="QASA01000001">
    <property type="protein sequence ID" value="RDC62711.1"/>
    <property type="molecule type" value="Genomic_DNA"/>
</dbReference>
<gene>
    <name evidence="3" type="ORF">AHMF7616_01305</name>
</gene>
<dbReference type="PROSITE" id="PS00284">
    <property type="entry name" value="SERPIN"/>
    <property type="match status" value="1"/>
</dbReference>
<protein>
    <submittedName>
        <fullName evidence="3">Serpin A12</fullName>
    </submittedName>
</protein>
<evidence type="ECO:0000313" key="4">
    <source>
        <dbReference type="Proteomes" id="UP000253919"/>
    </source>
</evidence>
<dbReference type="CDD" id="cd19588">
    <property type="entry name" value="serpin_miropin-like"/>
    <property type="match status" value="1"/>
</dbReference>
<proteinExistence type="inferred from homology"/>
<dbReference type="OrthoDB" id="9764871at2"/>
<dbReference type="InterPro" id="IPR023796">
    <property type="entry name" value="Serpin_dom"/>
</dbReference>
<dbReference type="GO" id="GO:0005615">
    <property type="term" value="C:extracellular space"/>
    <property type="evidence" value="ECO:0007669"/>
    <property type="project" value="InterPro"/>
</dbReference>
<evidence type="ECO:0000313" key="3">
    <source>
        <dbReference type="EMBL" id="RDC62711.1"/>
    </source>
</evidence>
<sequence length="411" mass="46431">MNRPLIKSFIWGIAATALLSACQKDLATPDQSNPPKLRPWATQEVKTVSSANEFAFKSFAALRTAEPDQNVFISPLSISSALTMTYNGADGSTKEAMRQTLGFALQNDEEINQAYKNLLEQLRHLDQKVTFTAANSIWYARQFQLQAPFVQNNQTYFQAQIQGLDFASPTAKNIINEWVKNKTQGKITNIIQEIRPEHVLFLVNAIYFKGTWTYPFNKKLTRPAPFRKEDGTTQNVDFMTLENGRYLRYQDTHQQVIDLPYGNQQYSMTLIVPQEQHTVPEIASNLSSGQLAEWLAKADTSRLELQMPKFKLEYKKELRETLTQLGMGEAFSNQANFSRMLQSEQSLAISEVMHKAFVEVNEEGTEAAAATSVGVVLTSLPPVVQVNRPFLFLIREKSSNAILFIGQLMNP</sequence>
<dbReference type="Proteomes" id="UP000253919">
    <property type="component" value="Unassembled WGS sequence"/>
</dbReference>
<accession>A0A369QCT7</accession>
<dbReference type="InterPro" id="IPR036186">
    <property type="entry name" value="Serpin_sf"/>
</dbReference>
<dbReference type="AlphaFoldDB" id="A0A369QCT7"/>
<evidence type="ECO:0000259" key="2">
    <source>
        <dbReference type="SMART" id="SM00093"/>
    </source>
</evidence>
<dbReference type="Gene3D" id="3.30.497.10">
    <property type="entry name" value="Antithrombin, subunit I, domain 2"/>
    <property type="match status" value="1"/>
</dbReference>
<dbReference type="InterPro" id="IPR023795">
    <property type="entry name" value="Serpin_CS"/>
</dbReference>
<organism evidence="3 4">
    <name type="scientific">Adhaeribacter pallidiroseus</name>
    <dbReference type="NCBI Taxonomy" id="2072847"/>
    <lineage>
        <taxon>Bacteria</taxon>
        <taxon>Pseudomonadati</taxon>
        <taxon>Bacteroidota</taxon>
        <taxon>Cytophagia</taxon>
        <taxon>Cytophagales</taxon>
        <taxon>Hymenobacteraceae</taxon>
        <taxon>Adhaeribacter</taxon>
    </lineage>
</organism>
<dbReference type="Pfam" id="PF00079">
    <property type="entry name" value="Serpin"/>
    <property type="match status" value="1"/>
</dbReference>
<reference evidence="3 4" key="1">
    <citation type="submission" date="2018-04" db="EMBL/GenBank/DDBJ databases">
        <title>Adhaeribacter sp. HMF7616 genome sequencing and assembly.</title>
        <authorList>
            <person name="Kang H."/>
            <person name="Kang J."/>
            <person name="Cha I."/>
            <person name="Kim H."/>
            <person name="Joh K."/>
        </authorList>
    </citation>
    <scope>NUCLEOTIDE SEQUENCE [LARGE SCALE GENOMIC DNA]</scope>
    <source>
        <strain evidence="3 4">HMF7616</strain>
    </source>
</reference>
<dbReference type="RefSeq" id="WP_115372123.1">
    <property type="nucleotide sequence ID" value="NZ_QASA01000001.1"/>
</dbReference>
<dbReference type="PROSITE" id="PS51257">
    <property type="entry name" value="PROKAR_LIPOPROTEIN"/>
    <property type="match status" value="1"/>
</dbReference>
<dbReference type="InterPro" id="IPR042178">
    <property type="entry name" value="Serpin_sf_1"/>
</dbReference>
<name>A0A369QCT7_9BACT</name>
<comment type="caution">
    <text evidence="3">The sequence shown here is derived from an EMBL/GenBank/DDBJ whole genome shotgun (WGS) entry which is preliminary data.</text>
</comment>
<keyword evidence="4" id="KW-1185">Reference proteome</keyword>
<dbReference type="PANTHER" id="PTHR11461">
    <property type="entry name" value="SERINE PROTEASE INHIBITOR, SERPIN"/>
    <property type="match status" value="1"/>
</dbReference>
<dbReference type="FunFam" id="3.30.497.10:FF:000001">
    <property type="entry name" value="Serine protease inhibitor"/>
    <property type="match status" value="1"/>
</dbReference>
<dbReference type="PANTHER" id="PTHR11461:SF211">
    <property type="entry name" value="GH10112P-RELATED"/>
    <property type="match status" value="1"/>
</dbReference>
<dbReference type="GO" id="GO:0004867">
    <property type="term" value="F:serine-type endopeptidase inhibitor activity"/>
    <property type="evidence" value="ECO:0007669"/>
    <property type="project" value="InterPro"/>
</dbReference>
<evidence type="ECO:0000256" key="1">
    <source>
        <dbReference type="RuleBase" id="RU000411"/>
    </source>
</evidence>
<dbReference type="InterPro" id="IPR000215">
    <property type="entry name" value="Serpin_fam"/>
</dbReference>
<dbReference type="SMART" id="SM00093">
    <property type="entry name" value="SERPIN"/>
    <property type="match status" value="1"/>
</dbReference>
<feature type="domain" description="Serpin" evidence="2">
    <location>
        <begin position="56"/>
        <end position="411"/>
    </location>
</feature>
<comment type="similarity">
    <text evidence="1">Belongs to the serpin family.</text>
</comment>
<dbReference type="InterPro" id="IPR042185">
    <property type="entry name" value="Serpin_sf_2"/>
</dbReference>